<proteinExistence type="predicted"/>
<dbReference type="Proteomes" id="UP001200741">
    <property type="component" value="Unassembled WGS sequence"/>
</dbReference>
<keyword evidence="1" id="KW-0812">Transmembrane</keyword>
<comment type="caution">
    <text evidence="4">The sequence shown here is derived from an EMBL/GenBank/DDBJ whole genome shotgun (WGS) entry which is preliminary data.</text>
</comment>
<evidence type="ECO:0000313" key="5">
    <source>
        <dbReference type="Proteomes" id="UP001200741"/>
    </source>
</evidence>
<keyword evidence="1" id="KW-0472">Membrane</keyword>
<reference evidence="4 5" key="1">
    <citation type="submission" date="2021-12" db="EMBL/GenBank/DDBJ databases">
        <title>Genome seq of P8.</title>
        <authorList>
            <person name="Seo T."/>
        </authorList>
    </citation>
    <scope>NUCLEOTIDE SEQUENCE [LARGE SCALE GENOMIC DNA]</scope>
    <source>
        <strain evidence="4 5">P8</strain>
    </source>
</reference>
<evidence type="ECO:0000256" key="1">
    <source>
        <dbReference type="SAM" id="Phobius"/>
    </source>
</evidence>
<sequence length="340" mass="36382">MTREILAEASVWVTRLHSHSRSRAMERECLAWQAQSAAHRLAFERCTDTWQEVGGLTRAQIQAAVSDPPHRAGSWGSRAGHAALALTTLCLAVVFAVILWPGDTYSTGVGEQRVIVLADGSRMTLNTSTETRVRLTDSQRSVTVKHGEALFEVAKDAGRPFVVSVTDSEVVATGTAFLVRSTPPGESAGEAFNVTLIEGQVIVKRAGGAMQSATDAPVVMAPGERLRVGHSAGTLRQGAEQARVDRPQLDRLLAWQRGFAILDDTPLPDAIADMNRYSKVQIALADSTALRSLRISGSYRTGDNEGFAHAVARLHGLVVTPREGGLELSASPADAASIRN</sequence>
<dbReference type="RefSeq" id="WP_233374753.1">
    <property type="nucleotide sequence ID" value="NZ_JAJTWU010000010.1"/>
</dbReference>
<dbReference type="PANTHER" id="PTHR30273:SF2">
    <property type="entry name" value="PROTEIN FECR"/>
    <property type="match status" value="1"/>
</dbReference>
<accession>A0ABS8Y161</accession>
<evidence type="ECO:0000313" key="4">
    <source>
        <dbReference type="EMBL" id="MCE4557373.1"/>
    </source>
</evidence>
<dbReference type="InterPro" id="IPR006860">
    <property type="entry name" value="FecR"/>
</dbReference>
<feature type="domain" description="FecR N-terminal" evidence="3">
    <location>
        <begin position="8"/>
        <end position="46"/>
    </location>
</feature>
<dbReference type="Pfam" id="PF16220">
    <property type="entry name" value="DUF4880"/>
    <property type="match status" value="1"/>
</dbReference>
<dbReference type="EMBL" id="JAJTWU010000010">
    <property type="protein sequence ID" value="MCE4557373.1"/>
    <property type="molecule type" value="Genomic_DNA"/>
</dbReference>
<dbReference type="InterPro" id="IPR032623">
    <property type="entry name" value="FecR_N"/>
</dbReference>
<feature type="transmembrane region" description="Helical" evidence="1">
    <location>
        <begin position="79"/>
        <end position="100"/>
    </location>
</feature>
<dbReference type="InterPro" id="IPR012373">
    <property type="entry name" value="Ferrdict_sens_TM"/>
</dbReference>
<feature type="domain" description="FecR protein" evidence="2">
    <location>
        <begin position="103"/>
        <end position="201"/>
    </location>
</feature>
<keyword evidence="5" id="KW-1185">Reference proteome</keyword>
<evidence type="ECO:0000259" key="3">
    <source>
        <dbReference type="Pfam" id="PF16220"/>
    </source>
</evidence>
<dbReference type="Pfam" id="PF04773">
    <property type="entry name" value="FecR"/>
    <property type="match status" value="1"/>
</dbReference>
<protein>
    <submittedName>
        <fullName evidence="4">FecR domain-containing protein</fullName>
    </submittedName>
</protein>
<name>A0ABS8Y161_9BURK</name>
<dbReference type="PANTHER" id="PTHR30273">
    <property type="entry name" value="PERIPLASMIC SIGNAL SENSOR AND SIGMA FACTOR ACTIVATOR FECR-RELATED"/>
    <property type="match status" value="1"/>
</dbReference>
<organism evidence="4 5">
    <name type="scientific">Pelomonas cellulosilytica</name>
    <dbReference type="NCBI Taxonomy" id="2906762"/>
    <lineage>
        <taxon>Bacteria</taxon>
        <taxon>Pseudomonadati</taxon>
        <taxon>Pseudomonadota</taxon>
        <taxon>Betaproteobacteria</taxon>
        <taxon>Burkholderiales</taxon>
        <taxon>Sphaerotilaceae</taxon>
        <taxon>Roseateles</taxon>
    </lineage>
</organism>
<keyword evidence="1" id="KW-1133">Transmembrane helix</keyword>
<gene>
    <name evidence="4" type="ORF">LXT13_23545</name>
</gene>
<dbReference type="Gene3D" id="2.60.120.1440">
    <property type="match status" value="1"/>
</dbReference>
<evidence type="ECO:0000259" key="2">
    <source>
        <dbReference type="Pfam" id="PF04773"/>
    </source>
</evidence>
<dbReference type="PIRSF" id="PIRSF018266">
    <property type="entry name" value="FecR"/>
    <property type="match status" value="1"/>
</dbReference>